<evidence type="ECO:0000313" key="3">
    <source>
        <dbReference type="Proteomes" id="UP000185151"/>
    </source>
</evidence>
<keyword evidence="2" id="KW-0430">Lectin</keyword>
<dbReference type="InterPro" id="IPR018003">
    <property type="entry name" value="Insecticidal_toxin/plasmid_vir"/>
</dbReference>
<dbReference type="Proteomes" id="UP000185151">
    <property type="component" value="Unassembled WGS sequence"/>
</dbReference>
<proteinExistence type="predicted"/>
<sequence length="1228" mass="132754">MNSSITTTSSLSVSPCILNIETRLNLPGALSGAGYLSVFDVIRQSQSQFVRRNKGLLKEQSEQAYCLALGLANQVRRAFRKNQLTASVQKALPRTLSGQRAVAPLAGGAQQGLMTGGPSWQTQFSDDLTAYCQSGAPEADDSPVAYLSWLYDQARSFEQSASEAGLNIIKLEDRRPDLPELMVDDEAINQVVPSLQLVNQILEAAITPSITGSTVDETLAVTRYPSVLPYHAPHDQVELSLDNAGVPLCGVIGQTDISWPYFVSATLGGNNSEQACALRSQLAPEQQTILTEATNAPSKAFYKANFGYDTDSYTPFADPDLLAYQAGITIPQLEQLIASNCGGPGTSVVASPNVPTVSADASQYGAVFVNSGSTPAIDLEVARHGYVDVISGNDTNRLFLATNATPTAGLYNAGLTTYIQPNSYAYFDGNSDVATLMRGDKDFTLSFWLYRLSLTDYQMPIFSNSGSCAQLSYSPGFSLSTYGATSAATVNFMICDDAGQPTSSNWKNNVELNQWTYIAMVWTASTRIAEIYVIKDGNSAEGANISVDASKLGSILTADNFTWAFNALGDLKTPDFPKEGTRLFIYDEIAVFPGCLTADQISDITTSNKPLSVLIDSPDITSSPWIPPSHYYPLDSGLRNLSDPHMDRINRMVRLQRWLGLPYEQVDLLLGACIRAQNSNNTDFSSNTHALRMLGVFRQFQKKYQTTAYEFAAIINQITPYAISPNVPFFDQVFNSPSLFETPFAITDENFSYPPDTADDERIVKQICAGLKISEAQFGALAGHVMAKQGDSTDKTLKCSLDVVSAFYRLAMLPRWMGLSFAEGVALFSLLADGQMVWNTLAGVPQLASLDGSPPQPKDSDILDVLMALDSAADWAKSHSQSWIKNYLILQDTLEHPVPNTNVLNVVTSINQQLPAALLTEADFDDSGVPAAPDTDGWMGALSTLVDIEGLVQPVVPASGTTVYDTLNASVTAIVDTMTFDPSCTQTREQIANSVTTVIYQALLTQNGIADSALAQLLGTPQSLSTFLLQWATDSEYRLLSDTLKLNGITAPAGIPDAYLQALYQLGRRASVVTQYHLTPATLNCFLAHPDWFGVTDPALTLTLLYRLSRYADWLTLSGKEDAVLAYLNWVNDDTSPNPDPATAATALADLLDWDKTEVQDAAGQFGTASLALTVRDVDGVMRLQTLSEETGLSVKPLLSIGKLTLNSTYSDWQAAGESLVAAQSAQQ</sequence>
<protein>
    <submittedName>
        <fullName evidence="2">Concanavalin A-like lectin/glucanases superfamily protein</fullName>
    </submittedName>
</protein>
<reference evidence="2 3" key="1">
    <citation type="submission" date="2016-11" db="EMBL/GenBank/DDBJ databases">
        <authorList>
            <person name="Jaros S."/>
            <person name="Januszkiewicz K."/>
            <person name="Wedrychowicz H."/>
        </authorList>
    </citation>
    <scope>NUCLEOTIDE SEQUENCE [LARGE SCALE GENOMIC DNA]</scope>
    <source>
        <strain evidence="2 3">GAS95</strain>
    </source>
</reference>
<dbReference type="GO" id="GO:0030246">
    <property type="term" value="F:carbohydrate binding"/>
    <property type="evidence" value="ECO:0007669"/>
    <property type="project" value="UniProtKB-KW"/>
</dbReference>
<keyword evidence="1" id="KW-0843">Virulence</keyword>
<dbReference type="PRINTS" id="PR01340">
    <property type="entry name" value="SALSPVAPROT"/>
</dbReference>
<dbReference type="InterPro" id="IPR003518">
    <property type="entry name" value="Sal_SpvA"/>
</dbReference>
<evidence type="ECO:0000313" key="2">
    <source>
        <dbReference type="EMBL" id="SIO68506.1"/>
    </source>
</evidence>
<accession>A0A1N6LIJ5</accession>
<dbReference type="SUPFAM" id="SSF49899">
    <property type="entry name" value="Concanavalin A-like lectins/glucanases"/>
    <property type="match status" value="1"/>
</dbReference>
<dbReference type="EMBL" id="FSRU01000003">
    <property type="protein sequence ID" value="SIO68506.1"/>
    <property type="molecule type" value="Genomic_DNA"/>
</dbReference>
<dbReference type="RefSeq" id="WP_074302454.1">
    <property type="nucleotide sequence ID" value="NZ_FSRU01000003.1"/>
</dbReference>
<dbReference type="Gene3D" id="2.60.120.200">
    <property type="match status" value="1"/>
</dbReference>
<name>A0A1N6LIJ5_9BURK</name>
<dbReference type="Pfam" id="PF13385">
    <property type="entry name" value="Laminin_G_3"/>
    <property type="match status" value="1"/>
</dbReference>
<organism evidence="2 3">
    <name type="scientific">Paraburkholderia phenazinium</name>
    <dbReference type="NCBI Taxonomy" id="60549"/>
    <lineage>
        <taxon>Bacteria</taxon>
        <taxon>Pseudomonadati</taxon>
        <taxon>Pseudomonadota</taxon>
        <taxon>Betaproteobacteria</taxon>
        <taxon>Burkholderiales</taxon>
        <taxon>Burkholderiaceae</taxon>
        <taxon>Paraburkholderia</taxon>
    </lineage>
</organism>
<dbReference type="InterPro" id="IPR013320">
    <property type="entry name" value="ConA-like_dom_sf"/>
</dbReference>
<keyword evidence="3" id="KW-1185">Reference proteome</keyword>
<dbReference type="AlphaFoldDB" id="A0A1N6LIJ5"/>
<dbReference type="Pfam" id="PF03538">
    <property type="entry name" value="VRP1"/>
    <property type="match status" value="1"/>
</dbReference>
<evidence type="ECO:0000256" key="1">
    <source>
        <dbReference type="ARBA" id="ARBA00023026"/>
    </source>
</evidence>
<gene>
    <name evidence="2" type="ORF">SAMN05444165_7532</name>
</gene>
<dbReference type="OrthoDB" id="9129814at2"/>